<dbReference type="InterPro" id="IPR036086">
    <property type="entry name" value="ParB/Sulfiredoxin_sf"/>
</dbReference>
<dbReference type="AlphaFoldDB" id="A8GLM9"/>
<dbReference type="eggNOG" id="COG1475">
    <property type="taxonomic scope" value="Bacteria"/>
</dbReference>
<dbReference type="OrthoDB" id="9816043at2"/>
<feature type="domain" description="ParB-like N-terminal" evidence="1">
    <location>
        <begin position="8"/>
        <end position="94"/>
    </location>
</feature>
<dbReference type="KEGG" id="spe:Spro_4927"/>
<dbReference type="Gene3D" id="3.90.1530.10">
    <property type="entry name" value="Conserved hypothetical protein from pyrococcus furiosus pfu- 392566-001, ParB domain"/>
    <property type="match status" value="1"/>
</dbReference>
<sequence length="203" mass="22678">MATAIKIVNKPIEEIIGYGRNARTHNEKQLLQIVASIKEYGWTNPILVDENNVIIAGHGRIEAAARLALTDVPCIVLRNLTENQKKAYRIADNQIPLNAGWDEELLSAELAELAEEDYNVDMIGFSQEELNKLLEVDIPAGGVEIPFETDESRSGVKLQYVGFDGHKIPITEDEAEQFAARLDKYVEETGAYFGFIDSLMRAK</sequence>
<keyword evidence="2" id="KW-0614">Plasmid</keyword>
<dbReference type="GO" id="GO:0045881">
    <property type="term" value="P:positive regulation of sporulation resulting in formation of a cellular spore"/>
    <property type="evidence" value="ECO:0007669"/>
    <property type="project" value="TreeGrafter"/>
</dbReference>
<gene>
    <name evidence="2" type="ordered locus">Spro_4927</name>
</gene>
<name>A8GLM9_SERP5</name>
<dbReference type="SMART" id="SM00470">
    <property type="entry name" value="ParB"/>
    <property type="match status" value="1"/>
</dbReference>
<accession>A8GLM9</accession>
<dbReference type="EMBL" id="CP000827">
    <property type="protein sequence ID" value="ABV44019.1"/>
    <property type="molecule type" value="Genomic_DNA"/>
</dbReference>
<dbReference type="CDD" id="cd16403">
    <property type="entry name" value="ParB_N_like_MT"/>
    <property type="match status" value="1"/>
</dbReference>
<evidence type="ECO:0000259" key="1">
    <source>
        <dbReference type="SMART" id="SM00470"/>
    </source>
</evidence>
<proteinExistence type="predicted"/>
<dbReference type="GO" id="GO:0007059">
    <property type="term" value="P:chromosome segregation"/>
    <property type="evidence" value="ECO:0007669"/>
    <property type="project" value="TreeGrafter"/>
</dbReference>
<dbReference type="Pfam" id="PF02195">
    <property type="entry name" value="ParB_N"/>
    <property type="match status" value="1"/>
</dbReference>
<dbReference type="PANTHER" id="PTHR33375:SF1">
    <property type="entry name" value="CHROMOSOME-PARTITIONING PROTEIN PARB-RELATED"/>
    <property type="match status" value="1"/>
</dbReference>
<dbReference type="InterPro" id="IPR003115">
    <property type="entry name" value="ParB_N"/>
</dbReference>
<dbReference type="SUPFAM" id="SSF110849">
    <property type="entry name" value="ParB/Sulfiredoxin"/>
    <property type="match status" value="1"/>
</dbReference>
<geneLocation type="plasmid" evidence="2">
    <name>pSPRO01</name>
</geneLocation>
<dbReference type="HOGENOM" id="CLU_099062_1_0_6"/>
<dbReference type="InterPro" id="IPR050336">
    <property type="entry name" value="Chromosome_partition/occlusion"/>
</dbReference>
<protein>
    <submittedName>
        <fullName evidence="2">ParB domain protein nuclease</fullName>
    </submittedName>
</protein>
<organism evidence="2">
    <name type="scientific">Serratia proteamaculans (strain 568)</name>
    <dbReference type="NCBI Taxonomy" id="399741"/>
    <lineage>
        <taxon>Bacteria</taxon>
        <taxon>Pseudomonadati</taxon>
        <taxon>Pseudomonadota</taxon>
        <taxon>Gammaproteobacteria</taxon>
        <taxon>Enterobacterales</taxon>
        <taxon>Yersiniaceae</taxon>
        <taxon>Serratia</taxon>
    </lineage>
</organism>
<evidence type="ECO:0000313" key="2">
    <source>
        <dbReference type="EMBL" id="ABV44019.1"/>
    </source>
</evidence>
<dbReference type="GO" id="GO:0005694">
    <property type="term" value="C:chromosome"/>
    <property type="evidence" value="ECO:0007669"/>
    <property type="project" value="TreeGrafter"/>
</dbReference>
<reference evidence="2" key="1">
    <citation type="submission" date="2007-09" db="EMBL/GenBank/DDBJ databases">
        <title>Complete sequence of plasmid of Serratia proteamaculans 568.</title>
        <authorList>
            <consortium name="US DOE Joint Genome Institute"/>
            <person name="Copeland A."/>
            <person name="Lucas S."/>
            <person name="Lapidus A."/>
            <person name="Barry K."/>
            <person name="Glavina del Rio T."/>
            <person name="Dalin E."/>
            <person name="Tice H."/>
            <person name="Pitluck S."/>
            <person name="Chain P."/>
            <person name="Malfatti S."/>
            <person name="Shin M."/>
            <person name="Vergez L."/>
            <person name="Schmutz J."/>
            <person name="Larimer F."/>
            <person name="Land M."/>
            <person name="Hauser L."/>
            <person name="Kyrpides N."/>
            <person name="Kim E."/>
            <person name="Taghavi S."/>
            <person name="Newman L."/>
            <person name="Vangronsveld J."/>
            <person name="van der Lelie D."/>
            <person name="Richardson P."/>
        </authorList>
    </citation>
    <scope>NUCLEOTIDE SEQUENCE [LARGE SCALE GENOMIC DNA]</scope>
    <source>
        <strain evidence="2">568</strain>
        <plasmid evidence="2">pSPRO01</plasmid>
    </source>
</reference>
<dbReference type="PANTHER" id="PTHR33375">
    <property type="entry name" value="CHROMOSOME-PARTITIONING PROTEIN PARB-RELATED"/>
    <property type="match status" value="1"/>
</dbReference>